<evidence type="ECO:0000256" key="11">
    <source>
        <dbReference type="SAM" id="MobiDB-lite"/>
    </source>
</evidence>
<keyword evidence="6 9" id="KW-0812">Transmembrane</keyword>
<evidence type="ECO:0000313" key="13">
    <source>
        <dbReference type="EMBL" id="NTY59338.1"/>
    </source>
</evidence>
<evidence type="ECO:0000256" key="5">
    <source>
        <dbReference type="ARBA" id="ARBA00022592"/>
    </source>
</evidence>
<dbReference type="NCBIfam" id="TIGR02138">
    <property type="entry name" value="phosphate_pstC"/>
    <property type="match status" value="1"/>
</dbReference>
<feature type="transmembrane region" description="Helical" evidence="9">
    <location>
        <begin position="180"/>
        <end position="197"/>
    </location>
</feature>
<feature type="region of interest" description="Disordered" evidence="11">
    <location>
        <begin position="1"/>
        <end position="27"/>
    </location>
</feature>
<sequence length="355" mass="37225">MERSVSDGVDVTQDVPGPNPANAGSGEVVAAPFPDKPSIPTNPSGSAKVRLGDRIFRGLSEGSGILVIALIAAIGLFLVWRAVPALGRNDVNFFTYGGNWVTTDTAHMKFGILDLLQVTVFVSLFALVLAMPVALGIAIFLTQYAPRRVAGPLGYMVDLLAAVPSIIYGVWGIYVLAPVIKPFAVWLNGNLSWIFLFDTGNASVAGGGTIFTAGIVLAVMILPIITAVSREVFVQTPRGQIEAALALGATRWEVVRTTVLPFGLSGYISGAMLGLGRALGETIALLIILRGTQKAFGWSLFDAGYTFASKIASAASEFNDEYKAGAYIAAGLVLFILTFVVNSAARAAVAGRGAR</sequence>
<keyword evidence="5 10" id="KW-0592">Phosphate transport</keyword>
<dbReference type="Pfam" id="PF00528">
    <property type="entry name" value="BPD_transp_1"/>
    <property type="match status" value="1"/>
</dbReference>
<keyword evidence="3 9" id="KW-0813">Transport</keyword>
<evidence type="ECO:0000256" key="2">
    <source>
        <dbReference type="ARBA" id="ARBA00007069"/>
    </source>
</evidence>
<reference evidence="13 14" key="1">
    <citation type="submission" date="2019-05" db="EMBL/GenBank/DDBJ databases">
        <title>Mycolicibacterium sphagni ENV482 genome assembly.</title>
        <authorList>
            <person name="Chen W."/>
            <person name="Faulkner N.W."/>
            <person name="Hyman M.R."/>
        </authorList>
    </citation>
    <scope>NUCLEOTIDE SEQUENCE [LARGE SCALE GENOMIC DNA]</scope>
    <source>
        <strain evidence="13 14">ENV482</strain>
    </source>
</reference>
<feature type="transmembrane region" description="Helical" evidence="9">
    <location>
        <begin position="204"/>
        <end position="225"/>
    </location>
</feature>
<dbReference type="PANTHER" id="PTHR30425">
    <property type="entry name" value="PHOSPHATE TRANSPORT SYSTEM PERMEASE PROTEIN PST"/>
    <property type="match status" value="1"/>
</dbReference>
<evidence type="ECO:0000256" key="8">
    <source>
        <dbReference type="ARBA" id="ARBA00023136"/>
    </source>
</evidence>
<comment type="similarity">
    <text evidence="2 10">Belongs to the binding-protein-dependent transport system permease family. CysTW subfamily.</text>
</comment>
<comment type="caution">
    <text evidence="13">The sequence shown here is derived from an EMBL/GenBank/DDBJ whole genome shotgun (WGS) entry which is preliminary data.</text>
</comment>
<feature type="transmembrane region" description="Helical" evidence="9">
    <location>
        <begin position="295"/>
        <end position="312"/>
    </location>
</feature>
<feature type="transmembrane region" description="Helical" evidence="9">
    <location>
        <begin position="64"/>
        <end position="83"/>
    </location>
</feature>
<accession>A0ABX2JX07</accession>
<organism evidence="13 14">
    <name type="scientific">Mycolicibacterium sphagni</name>
    <dbReference type="NCBI Taxonomy" id="1786"/>
    <lineage>
        <taxon>Bacteria</taxon>
        <taxon>Bacillati</taxon>
        <taxon>Actinomycetota</taxon>
        <taxon>Actinomycetes</taxon>
        <taxon>Mycobacteriales</taxon>
        <taxon>Mycobacteriaceae</taxon>
        <taxon>Mycolicibacterium</taxon>
    </lineage>
</organism>
<evidence type="ECO:0000256" key="7">
    <source>
        <dbReference type="ARBA" id="ARBA00022989"/>
    </source>
</evidence>
<protein>
    <recommendedName>
        <fullName evidence="10">Phosphate transport system permease protein</fullName>
    </recommendedName>
</protein>
<dbReference type="EMBL" id="VBSB01000005">
    <property type="protein sequence ID" value="NTY59338.1"/>
    <property type="molecule type" value="Genomic_DNA"/>
</dbReference>
<feature type="transmembrane region" description="Helical" evidence="9">
    <location>
        <begin position="153"/>
        <end position="174"/>
    </location>
</feature>
<dbReference type="Proteomes" id="UP000708347">
    <property type="component" value="Unassembled WGS sequence"/>
</dbReference>
<dbReference type="InterPro" id="IPR011864">
    <property type="entry name" value="Phosphate_PstC"/>
</dbReference>
<dbReference type="SUPFAM" id="SSF161098">
    <property type="entry name" value="MetI-like"/>
    <property type="match status" value="1"/>
</dbReference>
<evidence type="ECO:0000256" key="3">
    <source>
        <dbReference type="ARBA" id="ARBA00022448"/>
    </source>
</evidence>
<dbReference type="InterPro" id="IPR000515">
    <property type="entry name" value="MetI-like"/>
</dbReference>
<feature type="transmembrane region" description="Helical" evidence="9">
    <location>
        <begin position="267"/>
        <end position="288"/>
    </location>
</feature>
<keyword evidence="4 10" id="KW-1003">Cell membrane</keyword>
<keyword evidence="14" id="KW-1185">Reference proteome</keyword>
<dbReference type="CDD" id="cd06261">
    <property type="entry name" value="TM_PBP2"/>
    <property type="match status" value="1"/>
</dbReference>
<name>A0ABX2JX07_9MYCO</name>
<dbReference type="Gene3D" id="1.10.3720.10">
    <property type="entry name" value="MetI-like"/>
    <property type="match status" value="1"/>
</dbReference>
<keyword evidence="8 9" id="KW-0472">Membrane</keyword>
<keyword evidence="7 9" id="KW-1133">Transmembrane helix</keyword>
<gene>
    <name evidence="13" type="primary">pstC</name>
    <name evidence="13" type="ORF">FEG63_07200</name>
</gene>
<dbReference type="RefSeq" id="WP_174397745.1">
    <property type="nucleotide sequence ID" value="NZ_VBSB01000005.1"/>
</dbReference>
<dbReference type="InterPro" id="IPR051124">
    <property type="entry name" value="Phosphate_Transport_Permease"/>
</dbReference>
<evidence type="ECO:0000256" key="1">
    <source>
        <dbReference type="ARBA" id="ARBA00004651"/>
    </source>
</evidence>
<evidence type="ECO:0000256" key="9">
    <source>
        <dbReference type="RuleBase" id="RU363032"/>
    </source>
</evidence>
<evidence type="ECO:0000256" key="10">
    <source>
        <dbReference type="RuleBase" id="RU363054"/>
    </source>
</evidence>
<dbReference type="InterPro" id="IPR035906">
    <property type="entry name" value="MetI-like_sf"/>
</dbReference>
<evidence type="ECO:0000256" key="6">
    <source>
        <dbReference type="ARBA" id="ARBA00022692"/>
    </source>
</evidence>
<evidence type="ECO:0000259" key="12">
    <source>
        <dbReference type="PROSITE" id="PS50928"/>
    </source>
</evidence>
<dbReference type="PROSITE" id="PS50928">
    <property type="entry name" value="ABC_TM1"/>
    <property type="match status" value="1"/>
</dbReference>
<dbReference type="PANTHER" id="PTHR30425:SF1">
    <property type="entry name" value="PHOSPHATE TRANSPORT SYSTEM PERMEASE PROTEIN PSTC"/>
    <property type="match status" value="1"/>
</dbReference>
<proteinExistence type="inferred from homology"/>
<evidence type="ECO:0000313" key="14">
    <source>
        <dbReference type="Proteomes" id="UP000708347"/>
    </source>
</evidence>
<feature type="domain" description="ABC transmembrane type-1" evidence="12">
    <location>
        <begin position="116"/>
        <end position="345"/>
    </location>
</feature>
<comment type="subcellular location">
    <subcellularLocation>
        <location evidence="1 9">Cell membrane</location>
        <topology evidence="1 9">Multi-pass membrane protein</topology>
    </subcellularLocation>
</comment>
<evidence type="ECO:0000256" key="4">
    <source>
        <dbReference type="ARBA" id="ARBA00022475"/>
    </source>
</evidence>
<comment type="function">
    <text evidence="10">Part of the binding-protein-dependent transport system for phosphate; probably responsible for the translocation of the substrate across the membrane.</text>
</comment>
<feature type="transmembrane region" description="Helical" evidence="9">
    <location>
        <begin position="324"/>
        <end position="345"/>
    </location>
</feature>
<feature type="transmembrane region" description="Helical" evidence="9">
    <location>
        <begin position="118"/>
        <end position="141"/>
    </location>
</feature>